<evidence type="ECO:0000256" key="1">
    <source>
        <dbReference type="SAM" id="SignalP"/>
    </source>
</evidence>
<reference evidence="2" key="1">
    <citation type="submission" date="2018-11" db="EMBL/GenBank/DDBJ databases">
        <authorList>
            <consortium name="Pathogen Informatics"/>
        </authorList>
    </citation>
    <scope>NUCLEOTIDE SEQUENCE</scope>
</reference>
<comment type="caution">
    <text evidence="2">The sequence shown here is derived from an EMBL/GenBank/DDBJ whole genome shotgun (WGS) entry which is preliminary data.</text>
</comment>
<evidence type="ECO:0000313" key="3">
    <source>
        <dbReference type="Proteomes" id="UP000784294"/>
    </source>
</evidence>
<feature type="chain" id="PRO_5018630161" evidence="1">
    <location>
        <begin position="24"/>
        <end position="122"/>
    </location>
</feature>
<evidence type="ECO:0000313" key="2">
    <source>
        <dbReference type="EMBL" id="VEL22724.1"/>
    </source>
</evidence>
<sequence length="122" mass="13485">MFLSWLLGVWQVGPVLDPSSAEAAESGAKLVSFGPRQSEAGVGKRKVSVRTRLMFCAEKQPHSLLETEPSAEPSLAMHWEPGQWYIRVTKTTSLSPLRRATVDCESACLPQASLQSNRRDCR</sequence>
<accession>A0A3S4ZY67</accession>
<proteinExistence type="predicted"/>
<name>A0A3S4ZY67_9PLAT</name>
<keyword evidence="1" id="KW-0732">Signal</keyword>
<organism evidence="2 3">
    <name type="scientific">Protopolystoma xenopodis</name>
    <dbReference type="NCBI Taxonomy" id="117903"/>
    <lineage>
        <taxon>Eukaryota</taxon>
        <taxon>Metazoa</taxon>
        <taxon>Spiralia</taxon>
        <taxon>Lophotrochozoa</taxon>
        <taxon>Platyhelminthes</taxon>
        <taxon>Monogenea</taxon>
        <taxon>Polyopisthocotylea</taxon>
        <taxon>Polystomatidea</taxon>
        <taxon>Polystomatidae</taxon>
        <taxon>Protopolystoma</taxon>
    </lineage>
</organism>
<dbReference type="Proteomes" id="UP000784294">
    <property type="component" value="Unassembled WGS sequence"/>
</dbReference>
<dbReference type="AlphaFoldDB" id="A0A3S4ZY67"/>
<feature type="signal peptide" evidence="1">
    <location>
        <begin position="1"/>
        <end position="23"/>
    </location>
</feature>
<keyword evidence="3" id="KW-1185">Reference proteome</keyword>
<protein>
    <submittedName>
        <fullName evidence="2">Uncharacterized protein</fullName>
    </submittedName>
</protein>
<dbReference type="EMBL" id="CAAALY010058082">
    <property type="protein sequence ID" value="VEL22724.1"/>
    <property type="molecule type" value="Genomic_DNA"/>
</dbReference>
<gene>
    <name evidence="2" type="ORF">PXEA_LOCUS16164</name>
</gene>